<accession>A0ABZ0IF05</accession>
<sequence length="195" mass="22110">MLNSTIQKNQSSRRSRTGVLTLILLTSLAVATETLVKEAAANSLQQTAEQLELQKVGEARLKFLFWSVYDSALYTPSGQYNNGVRPLKLEIQYLLDVKADALLERTLMEWSDMGRDHPRKDSWRSELATIWKDIASGDVLSLELDEENRSTFRHNGELLGHIEDPEFGQEFVDIWLSEDCTRPKIRQALLGLSAS</sequence>
<keyword evidence="3" id="KW-1185">Reference proteome</keyword>
<protein>
    <submittedName>
        <fullName evidence="2">Chalcone isomerase family protein</fullName>
    </submittedName>
</protein>
<reference evidence="2 3" key="1">
    <citation type="submission" date="2023-10" db="EMBL/GenBank/DDBJ databases">
        <title>Two novel species belonging to the OM43/NOR5 clade.</title>
        <authorList>
            <person name="Park M."/>
        </authorList>
    </citation>
    <scope>NUCLEOTIDE SEQUENCE [LARGE SCALE GENOMIC DNA]</scope>
    <source>
        <strain evidence="2 3">IMCC45268</strain>
    </source>
</reference>
<evidence type="ECO:0000313" key="3">
    <source>
        <dbReference type="Proteomes" id="UP001626549"/>
    </source>
</evidence>
<dbReference type="GO" id="GO:0016853">
    <property type="term" value="F:isomerase activity"/>
    <property type="evidence" value="ECO:0007669"/>
    <property type="project" value="UniProtKB-KW"/>
</dbReference>
<dbReference type="EMBL" id="CP136865">
    <property type="protein sequence ID" value="WOJ97622.1"/>
    <property type="molecule type" value="Genomic_DNA"/>
</dbReference>
<evidence type="ECO:0000313" key="2">
    <source>
        <dbReference type="EMBL" id="WOJ97622.1"/>
    </source>
</evidence>
<feature type="domain" description="Chalcone isomerase" evidence="1">
    <location>
        <begin position="41"/>
        <end position="191"/>
    </location>
</feature>
<evidence type="ECO:0000259" key="1">
    <source>
        <dbReference type="Pfam" id="PF16036"/>
    </source>
</evidence>
<dbReference type="RefSeq" id="WP_407328537.1">
    <property type="nucleotide sequence ID" value="NZ_CP136865.1"/>
</dbReference>
<proteinExistence type="predicted"/>
<gene>
    <name evidence="2" type="ORF">R0137_03385</name>
</gene>
<organism evidence="2 3">
    <name type="scientific">Congregibacter brevis</name>
    <dbReference type="NCBI Taxonomy" id="3081201"/>
    <lineage>
        <taxon>Bacteria</taxon>
        <taxon>Pseudomonadati</taxon>
        <taxon>Pseudomonadota</taxon>
        <taxon>Gammaproteobacteria</taxon>
        <taxon>Cellvibrionales</taxon>
        <taxon>Halieaceae</taxon>
        <taxon>Congregibacter</taxon>
    </lineage>
</organism>
<dbReference type="Pfam" id="PF16036">
    <property type="entry name" value="Chalcone_3"/>
    <property type="match status" value="1"/>
</dbReference>
<name>A0ABZ0IF05_9GAMM</name>
<keyword evidence="2" id="KW-0413">Isomerase</keyword>
<dbReference type="InterPro" id="IPR016087">
    <property type="entry name" value="Chalcone_isomerase"/>
</dbReference>
<dbReference type="Proteomes" id="UP001626549">
    <property type="component" value="Chromosome"/>
</dbReference>